<dbReference type="NCBIfam" id="TIGR01539">
    <property type="entry name" value="portal_lambda"/>
    <property type="match status" value="1"/>
</dbReference>
<dbReference type="EMBL" id="JAGIYY010000008">
    <property type="protein sequence ID" value="MBP0440678.1"/>
    <property type="molecule type" value="Genomic_DNA"/>
</dbReference>
<dbReference type="GO" id="GO:0005198">
    <property type="term" value="F:structural molecule activity"/>
    <property type="evidence" value="ECO:0007669"/>
    <property type="project" value="InterPro"/>
</dbReference>
<evidence type="ECO:0000313" key="3">
    <source>
        <dbReference type="Proteomes" id="UP000666240"/>
    </source>
</evidence>
<accession>A0A8J7R129</accession>
<sequence length="550" mass="60501">MIAEKPRVRVKAGAAALPAAQPKRSQPTARYLRQDKQGLLNMRRAITRDAKLDVFEAAERASALALDFIHNSGGLSGAVSQIVCDTIGVELKLNCRARLKSFGYTDKQADAWCREVEAAWQQWAWNPKECDLAGEMTIAEMCDAILRSYLAYGEGFGVLDHLTVRRRRQYSVRTGLKVSLVAPHRCPRTTREFEGLEGGIFRNEIRRPVVYRFRIREGGLEIDHDVSARDVVHVMDRGEHLNATRGISPMAPILKVAAQYDQLADATLAVALMQQAFAAIIKSPEASNEAFQAIESLDGLDVPEGYDAADWATLLSSVRADLVEVWSQRFDALKNGSVSLTDPARIAHLGPGEDLEMVTASAPQSNYVAFAQNLQREIARCLGVTFESYTGDHSNANYSSVRMAVASIWPVVMRRRQRIVVPFIQTIFENWLEEAIREGRVPFKGGYAAFQRDPEAVFQAEFQGPERPSADPYKDALASKILMELGLASHADEAIARGKNPQELLVQIAREIKMMQAAGIPVPFGRTQGGGGGPNGAAAEGRREPAQEAA</sequence>
<dbReference type="AlphaFoldDB" id="A0A8J7R129"/>
<evidence type="ECO:0000256" key="1">
    <source>
        <dbReference type="SAM" id="MobiDB-lite"/>
    </source>
</evidence>
<name>A0A8J7R129_9HYPH</name>
<organism evidence="2 3">
    <name type="scientific">Tianweitania sediminis</name>
    <dbReference type="NCBI Taxonomy" id="1502156"/>
    <lineage>
        <taxon>Bacteria</taxon>
        <taxon>Pseudomonadati</taxon>
        <taxon>Pseudomonadota</taxon>
        <taxon>Alphaproteobacteria</taxon>
        <taxon>Hyphomicrobiales</taxon>
        <taxon>Phyllobacteriaceae</taxon>
        <taxon>Tianweitania</taxon>
    </lineage>
</organism>
<protein>
    <submittedName>
        <fullName evidence="2">Phage portal protein</fullName>
    </submittedName>
</protein>
<keyword evidence="3" id="KW-1185">Reference proteome</keyword>
<proteinExistence type="predicted"/>
<dbReference type="RefSeq" id="WP_209336697.1">
    <property type="nucleotide sequence ID" value="NZ_JAGIYY010000008.1"/>
</dbReference>
<gene>
    <name evidence="2" type="ORF">J5Y06_18670</name>
</gene>
<dbReference type="Pfam" id="PF05136">
    <property type="entry name" value="Phage_portal_2"/>
    <property type="match status" value="1"/>
</dbReference>
<dbReference type="Proteomes" id="UP000666240">
    <property type="component" value="Unassembled WGS sequence"/>
</dbReference>
<reference evidence="2" key="1">
    <citation type="submission" date="2021-03" db="EMBL/GenBank/DDBJ databases">
        <title>Genome sequencing and assembly of Tianweitania sediminis.</title>
        <authorList>
            <person name="Chhetri G."/>
        </authorList>
    </citation>
    <scope>NUCLEOTIDE SEQUENCE</scope>
    <source>
        <strain evidence="2">Z8</strain>
    </source>
</reference>
<evidence type="ECO:0000313" key="2">
    <source>
        <dbReference type="EMBL" id="MBP0440678.1"/>
    </source>
</evidence>
<dbReference type="GO" id="GO:0019068">
    <property type="term" value="P:virion assembly"/>
    <property type="evidence" value="ECO:0007669"/>
    <property type="project" value="InterPro"/>
</dbReference>
<feature type="region of interest" description="Disordered" evidence="1">
    <location>
        <begin position="524"/>
        <end position="550"/>
    </location>
</feature>
<comment type="caution">
    <text evidence="2">The sequence shown here is derived from an EMBL/GenBank/DDBJ whole genome shotgun (WGS) entry which is preliminary data.</text>
</comment>
<feature type="compositionally biased region" description="Basic and acidic residues" evidence="1">
    <location>
        <begin position="540"/>
        <end position="550"/>
    </location>
</feature>
<dbReference type="InterPro" id="IPR006429">
    <property type="entry name" value="Phage_lambda_portal"/>
</dbReference>